<dbReference type="InterPro" id="IPR051908">
    <property type="entry name" value="Ribosomal_N-acetyltransferase"/>
</dbReference>
<gene>
    <name evidence="2" type="ORF">BKA08_003554</name>
</gene>
<dbReference type="PANTHER" id="PTHR43441:SF11">
    <property type="entry name" value="RIBOSOMAL-PROTEIN-SERINE ACETYLTRANSFERASE"/>
    <property type="match status" value="1"/>
</dbReference>
<dbReference type="GO" id="GO:0005737">
    <property type="term" value="C:cytoplasm"/>
    <property type="evidence" value="ECO:0007669"/>
    <property type="project" value="TreeGrafter"/>
</dbReference>
<evidence type="ECO:0000313" key="2">
    <source>
        <dbReference type="EMBL" id="NYD59316.1"/>
    </source>
</evidence>
<name>A0A7Y9JSH0_9ACTN</name>
<dbReference type="AlphaFoldDB" id="A0A7Y9JSH0"/>
<evidence type="ECO:0000313" key="3">
    <source>
        <dbReference type="Proteomes" id="UP000516957"/>
    </source>
</evidence>
<comment type="caution">
    <text evidence="2">The sequence shown here is derived from an EMBL/GenBank/DDBJ whole genome shotgun (WGS) entry which is preliminary data.</text>
</comment>
<dbReference type="SUPFAM" id="SSF55729">
    <property type="entry name" value="Acyl-CoA N-acyltransferases (Nat)"/>
    <property type="match status" value="1"/>
</dbReference>
<reference evidence="2 3" key="1">
    <citation type="submission" date="2020-07" db="EMBL/GenBank/DDBJ databases">
        <title>Sequencing the genomes of 1000 actinobacteria strains.</title>
        <authorList>
            <person name="Klenk H.-P."/>
        </authorList>
    </citation>
    <scope>NUCLEOTIDE SEQUENCE [LARGE SCALE GENOMIC DNA]</scope>
    <source>
        <strain evidence="2 3">DSM 18965</strain>
    </source>
</reference>
<feature type="domain" description="N-acetyltransferase" evidence="1">
    <location>
        <begin position="19"/>
        <end position="186"/>
    </location>
</feature>
<sequence length="212" mass="23178">MSLADVWPIFGLEVTVGDLSLRLPRDEEVAALARLAGDGVHRPDERPFLTPWTEGGPEARARFVLREHWSALASWEPYDWRLGLAVFADGEPVGSITLRARDLAVLGEVSTFSWLGLAHHGRGIGTRARAGVLSLAFDHLGARSATSEVFPDNHASQGVSRQLGYEPDGVSWGVRGDEALLSDRLRLVRERWAGAPEPVDVRGLDACRSYFG</sequence>
<dbReference type="Gene3D" id="3.40.630.30">
    <property type="match status" value="1"/>
</dbReference>
<accession>A0A7Y9JSH0</accession>
<dbReference type="Proteomes" id="UP000516957">
    <property type="component" value="Unassembled WGS sequence"/>
</dbReference>
<dbReference type="PROSITE" id="PS51186">
    <property type="entry name" value="GNAT"/>
    <property type="match status" value="1"/>
</dbReference>
<dbReference type="PANTHER" id="PTHR43441">
    <property type="entry name" value="RIBOSOMAL-PROTEIN-SERINE ACETYLTRANSFERASE"/>
    <property type="match status" value="1"/>
</dbReference>
<protein>
    <submittedName>
        <fullName evidence="2">RimJ/RimL family protein N-acetyltransferase</fullName>
    </submittedName>
</protein>
<dbReference type="Pfam" id="PF13302">
    <property type="entry name" value="Acetyltransf_3"/>
    <property type="match status" value="1"/>
</dbReference>
<dbReference type="InterPro" id="IPR000182">
    <property type="entry name" value="GNAT_dom"/>
</dbReference>
<dbReference type="RefSeq" id="WP_179616784.1">
    <property type="nucleotide sequence ID" value="NZ_CP059163.1"/>
</dbReference>
<dbReference type="EMBL" id="JACCBE010000001">
    <property type="protein sequence ID" value="NYD59316.1"/>
    <property type="molecule type" value="Genomic_DNA"/>
</dbReference>
<dbReference type="InterPro" id="IPR016181">
    <property type="entry name" value="Acyl_CoA_acyltransferase"/>
</dbReference>
<evidence type="ECO:0000259" key="1">
    <source>
        <dbReference type="PROSITE" id="PS51186"/>
    </source>
</evidence>
<proteinExistence type="predicted"/>
<dbReference type="GO" id="GO:0008999">
    <property type="term" value="F:protein-N-terminal-alanine acetyltransferase activity"/>
    <property type="evidence" value="ECO:0007669"/>
    <property type="project" value="TreeGrafter"/>
</dbReference>
<keyword evidence="2" id="KW-0808">Transferase</keyword>
<dbReference type="GO" id="GO:1990189">
    <property type="term" value="F:protein N-terminal-serine acetyltransferase activity"/>
    <property type="evidence" value="ECO:0007669"/>
    <property type="project" value="TreeGrafter"/>
</dbReference>
<keyword evidence="3" id="KW-1185">Reference proteome</keyword>
<organism evidence="2 3">
    <name type="scientific">Nocardioides marinisabuli</name>
    <dbReference type="NCBI Taxonomy" id="419476"/>
    <lineage>
        <taxon>Bacteria</taxon>
        <taxon>Bacillati</taxon>
        <taxon>Actinomycetota</taxon>
        <taxon>Actinomycetes</taxon>
        <taxon>Propionibacteriales</taxon>
        <taxon>Nocardioidaceae</taxon>
        <taxon>Nocardioides</taxon>
    </lineage>
</organism>